<comment type="caution">
    <text evidence="8">The sequence shown here is derived from an EMBL/GenBank/DDBJ whole genome shotgun (WGS) entry which is preliminary data.</text>
</comment>
<feature type="transmembrane region" description="Helical" evidence="7">
    <location>
        <begin position="237"/>
        <end position="255"/>
    </location>
</feature>
<dbReference type="Proteomes" id="UP001597391">
    <property type="component" value="Unassembled WGS sequence"/>
</dbReference>
<evidence type="ECO:0000256" key="3">
    <source>
        <dbReference type="ARBA" id="ARBA00022679"/>
    </source>
</evidence>
<feature type="transmembrane region" description="Helical" evidence="7">
    <location>
        <begin position="174"/>
        <end position="193"/>
    </location>
</feature>
<keyword evidence="2" id="KW-1003">Cell membrane</keyword>
<dbReference type="EMBL" id="JBHUOP010000002">
    <property type="protein sequence ID" value="MFD2839775.1"/>
    <property type="molecule type" value="Genomic_DNA"/>
</dbReference>
<keyword evidence="4 7" id="KW-0812">Transmembrane</keyword>
<keyword evidence="9" id="KW-1185">Reference proteome</keyword>
<comment type="subcellular location">
    <subcellularLocation>
        <location evidence="1">Cell membrane</location>
        <topology evidence="1">Multi-pass membrane protein</topology>
    </subcellularLocation>
</comment>
<accession>A0ABW5XCS5</accession>
<evidence type="ECO:0000313" key="9">
    <source>
        <dbReference type="Proteomes" id="UP001597391"/>
    </source>
</evidence>
<feature type="transmembrane region" description="Helical" evidence="7">
    <location>
        <begin position="48"/>
        <end position="69"/>
    </location>
</feature>
<dbReference type="RefSeq" id="WP_377465329.1">
    <property type="nucleotide sequence ID" value="NZ_JBHUOP010000002.1"/>
</dbReference>
<reference evidence="9" key="1">
    <citation type="journal article" date="2019" name="Int. J. Syst. Evol. Microbiol.">
        <title>The Global Catalogue of Microorganisms (GCM) 10K type strain sequencing project: providing services to taxonomists for standard genome sequencing and annotation.</title>
        <authorList>
            <consortium name="The Broad Institute Genomics Platform"/>
            <consortium name="The Broad Institute Genome Sequencing Center for Infectious Disease"/>
            <person name="Wu L."/>
            <person name="Ma J."/>
        </authorList>
    </citation>
    <scope>NUCLEOTIDE SEQUENCE [LARGE SCALE GENOMIC DNA]</scope>
    <source>
        <strain evidence="9">KCTC 33576</strain>
    </source>
</reference>
<keyword evidence="3" id="KW-0808">Transferase</keyword>
<evidence type="ECO:0000256" key="1">
    <source>
        <dbReference type="ARBA" id="ARBA00004651"/>
    </source>
</evidence>
<proteinExistence type="predicted"/>
<evidence type="ECO:0000256" key="5">
    <source>
        <dbReference type="ARBA" id="ARBA00022989"/>
    </source>
</evidence>
<feature type="transmembrane region" description="Helical" evidence="7">
    <location>
        <begin position="121"/>
        <end position="141"/>
    </location>
</feature>
<gene>
    <name evidence="8" type="ORF">ACFSYH_04230</name>
</gene>
<protein>
    <submittedName>
        <fullName evidence="8">Glycosyltransferase family 4 protein</fullName>
    </submittedName>
</protein>
<dbReference type="PANTHER" id="PTHR22926">
    <property type="entry name" value="PHOSPHO-N-ACETYLMURAMOYL-PENTAPEPTIDE-TRANSFERASE"/>
    <property type="match status" value="1"/>
</dbReference>
<evidence type="ECO:0000256" key="6">
    <source>
        <dbReference type="ARBA" id="ARBA00023136"/>
    </source>
</evidence>
<organism evidence="8 9">
    <name type="scientific">Populibacterium corticicola</name>
    <dbReference type="NCBI Taxonomy" id="1812826"/>
    <lineage>
        <taxon>Bacteria</taxon>
        <taxon>Bacillati</taxon>
        <taxon>Actinomycetota</taxon>
        <taxon>Actinomycetes</taxon>
        <taxon>Micrococcales</taxon>
        <taxon>Jonesiaceae</taxon>
        <taxon>Populibacterium</taxon>
    </lineage>
</organism>
<keyword evidence="5 7" id="KW-1133">Transmembrane helix</keyword>
<evidence type="ECO:0000256" key="4">
    <source>
        <dbReference type="ARBA" id="ARBA00022692"/>
    </source>
</evidence>
<sequence length="383" mass="40818">MKAYALVLLIAALTTYLLTPFARWLALRTGAVTAVRSRDVHKIPTPRLGGAGMYLGMVVAFVFASQLPFLKPLFNADITACVTNGCNSMWAILIGAGLVCLLGVLDDLWDLDWMVKLGGQFLAAGFVAWQGVQLISIPIAGLTIGSARMSILVTMFVIVLVMNAVNFVDGLDGLAAGIVAIGGTGFLVYAYLLTQQTTPNDYSSVALTVLAAMVGACVGFLPHNFNPAKIFMGDSGSMVLGFMMACASIVVTGQIDPATVTVGMTIPAFGPILLPAALLILPLLDMGLAVVRRLAAGKSPFAPDRAHLHHRMLGLGHTHREAVLVMYLWSGVFAFGAVALLIFQFRYVAFSLLAAFTVMLFITFWPLIRTHLAKRASRKGTAP</sequence>
<feature type="transmembrane region" description="Helical" evidence="7">
    <location>
        <begin position="6"/>
        <end position="27"/>
    </location>
</feature>
<evidence type="ECO:0000256" key="2">
    <source>
        <dbReference type="ARBA" id="ARBA00022475"/>
    </source>
</evidence>
<dbReference type="PANTHER" id="PTHR22926:SF3">
    <property type="entry name" value="UNDECAPRENYL-PHOSPHATE ALPHA-N-ACETYLGLUCOSAMINYL 1-PHOSPHATE TRANSFERASE"/>
    <property type="match status" value="1"/>
</dbReference>
<keyword evidence="6 7" id="KW-0472">Membrane</keyword>
<name>A0ABW5XCS5_9MICO</name>
<feature type="transmembrane region" description="Helical" evidence="7">
    <location>
        <begin position="349"/>
        <end position="368"/>
    </location>
</feature>
<dbReference type="InterPro" id="IPR000715">
    <property type="entry name" value="Glycosyl_transferase_4"/>
</dbReference>
<feature type="transmembrane region" description="Helical" evidence="7">
    <location>
        <begin position="261"/>
        <end position="284"/>
    </location>
</feature>
<evidence type="ECO:0000313" key="8">
    <source>
        <dbReference type="EMBL" id="MFD2839775.1"/>
    </source>
</evidence>
<feature type="transmembrane region" description="Helical" evidence="7">
    <location>
        <begin position="89"/>
        <end position="109"/>
    </location>
</feature>
<dbReference type="Pfam" id="PF00953">
    <property type="entry name" value="Glycos_transf_4"/>
    <property type="match status" value="1"/>
</dbReference>
<feature type="transmembrane region" description="Helical" evidence="7">
    <location>
        <begin position="322"/>
        <end position="343"/>
    </location>
</feature>
<evidence type="ECO:0000256" key="7">
    <source>
        <dbReference type="SAM" id="Phobius"/>
    </source>
</evidence>
<dbReference type="CDD" id="cd06853">
    <property type="entry name" value="GT_WecA_like"/>
    <property type="match status" value="1"/>
</dbReference>
<feature type="transmembrane region" description="Helical" evidence="7">
    <location>
        <begin position="147"/>
        <end position="167"/>
    </location>
</feature>
<feature type="transmembrane region" description="Helical" evidence="7">
    <location>
        <begin position="205"/>
        <end position="225"/>
    </location>
</feature>